<dbReference type="AlphaFoldDB" id="A0A517QWM3"/>
<dbReference type="Proteomes" id="UP000317318">
    <property type="component" value="Chromosome"/>
</dbReference>
<evidence type="ECO:0000256" key="1">
    <source>
        <dbReference type="SAM" id="SignalP"/>
    </source>
</evidence>
<organism evidence="2 3">
    <name type="scientific">Stratiformator vulcanicus</name>
    <dbReference type="NCBI Taxonomy" id="2527980"/>
    <lineage>
        <taxon>Bacteria</taxon>
        <taxon>Pseudomonadati</taxon>
        <taxon>Planctomycetota</taxon>
        <taxon>Planctomycetia</taxon>
        <taxon>Planctomycetales</taxon>
        <taxon>Planctomycetaceae</taxon>
        <taxon>Stratiformator</taxon>
    </lineage>
</organism>
<dbReference type="PROSITE" id="PS51257">
    <property type="entry name" value="PROKAR_LIPOPROTEIN"/>
    <property type="match status" value="1"/>
</dbReference>
<keyword evidence="1" id="KW-0732">Signal</keyword>
<evidence type="ECO:0000313" key="2">
    <source>
        <dbReference type="EMBL" id="QDT36062.1"/>
    </source>
</evidence>
<name>A0A517QWM3_9PLAN</name>
<keyword evidence="3" id="KW-1185">Reference proteome</keyword>
<dbReference type="RefSeq" id="WP_145362295.1">
    <property type="nucleotide sequence ID" value="NZ_CP036268.1"/>
</dbReference>
<gene>
    <name evidence="2" type="ORF">Pan189_04170</name>
</gene>
<proteinExistence type="predicted"/>
<dbReference type="KEGG" id="svp:Pan189_04170"/>
<feature type="signal peptide" evidence="1">
    <location>
        <begin position="1"/>
        <end position="19"/>
    </location>
</feature>
<dbReference type="EMBL" id="CP036268">
    <property type="protein sequence ID" value="QDT36062.1"/>
    <property type="molecule type" value="Genomic_DNA"/>
</dbReference>
<sequence precursor="true">MISTTMRPFLLCGLVLACAGCGGGYKKPLGTVTGQVTCDGKPVKSGYIKFSPVVPEGANSKDSMFPGKTAESKITKKGTYELSTYALRDGAVVGKHTARLFPSDSDVEKGITIPCEGATMEVTVEGGSNTIDLNFGMES</sequence>
<reference evidence="2 3" key="1">
    <citation type="submission" date="2019-02" db="EMBL/GenBank/DDBJ databases">
        <title>Deep-cultivation of Planctomycetes and their phenomic and genomic characterization uncovers novel biology.</title>
        <authorList>
            <person name="Wiegand S."/>
            <person name="Jogler M."/>
            <person name="Boedeker C."/>
            <person name="Pinto D."/>
            <person name="Vollmers J."/>
            <person name="Rivas-Marin E."/>
            <person name="Kohn T."/>
            <person name="Peeters S.H."/>
            <person name="Heuer A."/>
            <person name="Rast P."/>
            <person name="Oberbeckmann S."/>
            <person name="Bunk B."/>
            <person name="Jeske O."/>
            <person name="Meyerdierks A."/>
            <person name="Storesund J.E."/>
            <person name="Kallscheuer N."/>
            <person name="Luecker S."/>
            <person name="Lage O.M."/>
            <person name="Pohl T."/>
            <person name="Merkel B.J."/>
            <person name="Hornburger P."/>
            <person name="Mueller R.-W."/>
            <person name="Bruemmer F."/>
            <person name="Labrenz M."/>
            <person name="Spormann A.M."/>
            <person name="Op den Camp H."/>
            <person name="Overmann J."/>
            <person name="Amann R."/>
            <person name="Jetten M.S.M."/>
            <person name="Mascher T."/>
            <person name="Medema M.H."/>
            <person name="Devos D.P."/>
            <person name="Kaster A.-K."/>
            <person name="Ovreas L."/>
            <person name="Rohde M."/>
            <person name="Galperin M.Y."/>
            <person name="Jogler C."/>
        </authorList>
    </citation>
    <scope>NUCLEOTIDE SEQUENCE [LARGE SCALE GENOMIC DNA]</scope>
    <source>
        <strain evidence="2 3">Pan189</strain>
    </source>
</reference>
<dbReference type="OrthoDB" id="287810at2"/>
<feature type="chain" id="PRO_5022106429" description="Carboxypeptidase regulatory-like domain-containing protein" evidence="1">
    <location>
        <begin position="20"/>
        <end position="139"/>
    </location>
</feature>
<evidence type="ECO:0000313" key="3">
    <source>
        <dbReference type="Proteomes" id="UP000317318"/>
    </source>
</evidence>
<protein>
    <recommendedName>
        <fullName evidence="4">Carboxypeptidase regulatory-like domain-containing protein</fullName>
    </recommendedName>
</protein>
<evidence type="ECO:0008006" key="4">
    <source>
        <dbReference type="Google" id="ProtNLM"/>
    </source>
</evidence>
<accession>A0A517QWM3</accession>